<comment type="similarity">
    <text evidence="6">Belongs to the NFYC/HAP5 subunit family.</text>
</comment>
<keyword evidence="5" id="KW-0539">Nucleus</keyword>
<keyword evidence="3" id="KW-0238">DNA-binding</keyword>
<dbReference type="GO" id="GO:0046982">
    <property type="term" value="F:protein heterodimerization activity"/>
    <property type="evidence" value="ECO:0007669"/>
    <property type="project" value="InterPro"/>
</dbReference>
<keyword evidence="4" id="KW-0804">Transcription</keyword>
<dbReference type="GO" id="GO:0003887">
    <property type="term" value="F:DNA-directed DNA polymerase activity"/>
    <property type="evidence" value="ECO:0007669"/>
    <property type="project" value="UniProtKB-EC"/>
</dbReference>
<evidence type="ECO:0000256" key="1">
    <source>
        <dbReference type="ARBA" id="ARBA00004123"/>
    </source>
</evidence>
<keyword evidence="8" id="KW-0808">Transferase</keyword>
<accession>A0A2H9ZQS6</accession>
<evidence type="ECO:0000256" key="4">
    <source>
        <dbReference type="ARBA" id="ARBA00023163"/>
    </source>
</evidence>
<keyword evidence="9" id="KW-1185">Reference proteome</keyword>
<dbReference type="Pfam" id="PF00808">
    <property type="entry name" value="CBFD_NFYB_HMF"/>
    <property type="match status" value="1"/>
</dbReference>
<dbReference type="InterPro" id="IPR050568">
    <property type="entry name" value="Transcr_DNA_Rep_Reg"/>
</dbReference>
<dbReference type="Proteomes" id="UP000236161">
    <property type="component" value="Unassembled WGS sequence"/>
</dbReference>
<dbReference type="InterPro" id="IPR009072">
    <property type="entry name" value="Histone-fold"/>
</dbReference>
<dbReference type="SUPFAM" id="SSF47113">
    <property type="entry name" value="Histone-fold"/>
    <property type="match status" value="1"/>
</dbReference>
<gene>
    <name evidence="8" type="primary">NFYC2</name>
    <name evidence="8" type="ORF">AXF42_Ash010978</name>
</gene>
<organism evidence="8 9">
    <name type="scientific">Apostasia shenzhenica</name>
    <dbReference type="NCBI Taxonomy" id="1088818"/>
    <lineage>
        <taxon>Eukaryota</taxon>
        <taxon>Viridiplantae</taxon>
        <taxon>Streptophyta</taxon>
        <taxon>Embryophyta</taxon>
        <taxon>Tracheophyta</taxon>
        <taxon>Spermatophyta</taxon>
        <taxon>Magnoliopsida</taxon>
        <taxon>Liliopsida</taxon>
        <taxon>Asparagales</taxon>
        <taxon>Orchidaceae</taxon>
        <taxon>Apostasioideae</taxon>
        <taxon>Apostasia</taxon>
    </lineage>
</organism>
<feature type="domain" description="Transcription factor CBF/NF-Y/archaeal histone" evidence="7">
    <location>
        <begin position="102"/>
        <end position="165"/>
    </location>
</feature>
<evidence type="ECO:0000313" key="8">
    <source>
        <dbReference type="EMBL" id="PKA45638.1"/>
    </source>
</evidence>
<dbReference type="GO" id="GO:0005634">
    <property type="term" value="C:nucleus"/>
    <property type="evidence" value="ECO:0007669"/>
    <property type="project" value="UniProtKB-SubCell"/>
</dbReference>
<reference evidence="8 9" key="1">
    <citation type="journal article" date="2017" name="Nature">
        <title>The Apostasia genome and the evolution of orchids.</title>
        <authorList>
            <person name="Zhang G.Q."/>
            <person name="Liu K.W."/>
            <person name="Li Z."/>
            <person name="Lohaus R."/>
            <person name="Hsiao Y.Y."/>
            <person name="Niu S.C."/>
            <person name="Wang J.Y."/>
            <person name="Lin Y.C."/>
            <person name="Xu Q."/>
            <person name="Chen L.J."/>
            <person name="Yoshida K."/>
            <person name="Fujiwara S."/>
            <person name="Wang Z.W."/>
            <person name="Zhang Y.Q."/>
            <person name="Mitsuda N."/>
            <person name="Wang M."/>
            <person name="Liu G.H."/>
            <person name="Pecoraro L."/>
            <person name="Huang H.X."/>
            <person name="Xiao X.J."/>
            <person name="Lin M."/>
            <person name="Wu X.Y."/>
            <person name="Wu W.L."/>
            <person name="Chen Y.Y."/>
            <person name="Chang S.B."/>
            <person name="Sakamoto S."/>
            <person name="Ohme-Takagi M."/>
            <person name="Yagi M."/>
            <person name="Zeng S.J."/>
            <person name="Shen C.Y."/>
            <person name="Yeh C.M."/>
            <person name="Luo Y.B."/>
            <person name="Tsai W.C."/>
            <person name="Van de Peer Y."/>
            <person name="Liu Z.J."/>
        </authorList>
    </citation>
    <scope>NUCLEOTIDE SEQUENCE [LARGE SCALE GENOMIC DNA]</scope>
    <source>
        <strain evidence="9">cv. Shenzhen</strain>
        <tissue evidence="8">Stem</tissue>
    </source>
</reference>
<evidence type="ECO:0000313" key="9">
    <source>
        <dbReference type="Proteomes" id="UP000236161"/>
    </source>
</evidence>
<sequence>MEIGEQGQGNVDEAAQPQQPIMDPAQFPLISGPLQTNHMTGNSSSLLVGGLVPSFPFPITPSQLPQQHIHHQQLPQSDQQLHFFWTSQLQEIRANTDFKNHNLPLARIKKIMKADEDVKMIAAETPVLFSRACEMFILELTHRSWGQTEHSKRRTLQRSDIASAIAKNQVFDFLVDIVPVEETKEAGVPTMPVGEGLNDSISYFYDPSKFGSLMMDMRNPEVDCQGLTYTHQHQD</sequence>
<dbReference type="PANTHER" id="PTHR10252:SF106">
    <property type="entry name" value="NUCLEAR TRANSCRIPTION FACTOR Y SUBUNIT C-3-RELATED"/>
    <property type="match status" value="1"/>
</dbReference>
<dbReference type="CDD" id="cd22908">
    <property type="entry name" value="HFD_NFYC-like"/>
    <property type="match status" value="1"/>
</dbReference>
<keyword evidence="2" id="KW-0805">Transcription regulation</keyword>
<dbReference type="Gene3D" id="1.10.20.10">
    <property type="entry name" value="Histone, subunit A"/>
    <property type="match status" value="1"/>
</dbReference>
<dbReference type="EMBL" id="KZ454830">
    <property type="protein sequence ID" value="PKA45638.1"/>
    <property type="molecule type" value="Genomic_DNA"/>
</dbReference>
<keyword evidence="8" id="KW-0548">Nucleotidyltransferase</keyword>
<proteinExistence type="inferred from homology"/>
<dbReference type="AlphaFoldDB" id="A0A2H9ZQS6"/>
<evidence type="ECO:0000259" key="7">
    <source>
        <dbReference type="Pfam" id="PF00808"/>
    </source>
</evidence>
<dbReference type="FunFam" id="1.10.20.10:FF:000006">
    <property type="entry name" value="Nuclear transcription factor Y subunit gamma"/>
    <property type="match status" value="1"/>
</dbReference>
<evidence type="ECO:0000256" key="6">
    <source>
        <dbReference type="ARBA" id="ARBA00038129"/>
    </source>
</evidence>
<dbReference type="STRING" id="1088818.A0A2H9ZQS6"/>
<evidence type="ECO:0000256" key="2">
    <source>
        <dbReference type="ARBA" id="ARBA00023015"/>
    </source>
</evidence>
<evidence type="ECO:0000256" key="3">
    <source>
        <dbReference type="ARBA" id="ARBA00023125"/>
    </source>
</evidence>
<dbReference type="OrthoDB" id="653904at2759"/>
<comment type="subcellular location">
    <subcellularLocation>
        <location evidence="1">Nucleus</location>
    </subcellularLocation>
</comment>
<evidence type="ECO:0000256" key="5">
    <source>
        <dbReference type="ARBA" id="ARBA00023242"/>
    </source>
</evidence>
<dbReference type="InterPro" id="IPR003958">
    <property type="entry name" value="CBFA_NFYB_domain"/>
</dbReference>
<dbReference type="PANTHER" id="PTHR10252">
    <property type="entry name" value="HISTONE-LIKE TRANSCRIPTION FACTOR CCAAT-RELATED"/>
    <property type="match status" value="1"/>
</dbReference>
<name>A0A2H9ZQS6_9ASPA</name>
<dbReference type="GO" id="GO:0000981">
    <property type="term" value="F:DNA-binding transcription factor activity, RNA polymerase II-specific"/>
    <property type="evidence" value="ECO:0007669"/>
    <property type="project" value="TreeGrafter"/>
</dbReference>
<dbReference type="GO" id="GO:0000978">
    <property type="term" value="F:RNA polymerase II cis-regulatory region sequence-specific DNA binding"/>
    <property type="evidence" value="ECO:0007669"/>
    <property type="project" value="TreeGrafter"/>
</dbReference>
<dbReference type="EC" id="2.7.7.7" evidence="8"/>
<protein>
    <submittedName>
        <fullName evidence="8">Nuclear transcription factor Y subunit C-2</fullName>
        <ecNumber evidence="8">2.7.7.7</ecNumber>
    </submittedName>
</protein>